<gene>
    <name evidence="1" type="ORF">FF125_19870</name>
</gene>
<dbReference type="OrthoDB" id="1454156at2"/>
<evidence type="ECO:0000313" key="2">
    <source>
        <dbReference type="Proteomes" id="UP000306229"/>
    </source>
</evidence>
<sequence length="215" mass="24798">MHKITSIISIKLVNFTLLILLITATQIGYAQAEKKIGDINALKEPSIEEYEQLVFEATQYLLSNPVNEKSAKFVSSSKIVCFWMNQDTGYGIPLGGNFYYKLRNTDNQQYFYAVSIVNYLLDQKINHNRILPCIAIEGETYKHQEDVKEVRLKAAEIFLGFAKKPKNKIKLTIRSKKYLKFYRKGTLNEKFQEELDELPTKKDVASPFITSVRPN</sequence>
<reference evidence="1 2" key="1">
    <citation type="submission" date="2019-05" db="EMBL/GenBank/DDBJ databases">
        <title>Algicella ahnfeltiae gen. nov., sp. nov., a novel marine bacterium of the family Flavobacteriaceae isolated from a red alga.</title>
        <authorList>
            <person name="Nedashkovskaya O.I."/>
            <person name="Kukhlevskiy A.D."/>
            <person name="Kim S.-G."/>
            <person name="Zhukova N.V."/>
            <person name="Mikhailov V.V."/>
        </authorList>
    </citation>
    <scope>NUCLEOTIDE SEQUENCE [LARGE SCALE GENOMIC DNA]</scope>
    <source>
        <strain evidence="1 2">10Alg115</strain>
    </source>
</reference>
<keyword evidence="2" id="KW-1185">Reference proteome</keyword>
<accession>A0A5B7TUS6</accession>
<dbReference type="KEGG" id="fbe:FF125_19870"/>
<dbReference type="EMBL" id="CP040749">
    <property type="protein sequence ID" value="QCX40585.1"/>
    <property type="molecule type" value="Genomic_DNA"/>
</dbReference>
<dbReference type="Proteomes" id="UP000306229">
    <property type="component" value="Chromosome"/>
</dbReference>
<dbReference type="RefSeq" id="WP_138951714.1">
    <property type="nucleotide sequence ID" value="NZ_CP040749.1"/>
</dbReference>
<protein>
    <submittedName>
        <fullName evidence="1">Uncharacterized protein</fullName>
    </submittedName>
</protein>
<evidence type="ECO:0000313" key="1">
    <source>
        <dbReference type="EMBL" id="QCX40585.1"/>
    </source>
</evidence>
<name>A0A5B7TUS6_9FLAO</name>
<proteinExistence type="predicted"/>
<organism evidence="1 2">
    <name type="scientific">Aureibaculum algae</name>
    <dbReference type="NCBI Taxonomy" id="2584122"/>
    <lineage>
        <taxon>Bacteria</taxon>
        <taxon>Pseudomonadati</taxon>
        <taxon>Bacteroidota</taxon>
        <taxon>Flavobacteriia</taxon>
        <taxon>Flavobacteriales</taxon>
        <taxon>Flavobacteriaceae</taxon>
        <taxon>Aureibaculum</taxon>
    </lineage>
</organism>
<dbReference type="AlphaFoldDB" id="A0A5B7TUS6"/>